<organism evidence="1 2">
    <name type="scientific">Pythium insidiosum</name>
    <name type="common">Pythiosis disease agent</name>
    <dbReference type="NCBI Taxonomy" id="114742"/>
    <lineage>
        <taxon>Eukaryota</taxon>
        <taxon>Sar</taxon>
        <taxon>Stramenopiles</taxon>
        <taxon>Oomycota</taxon>
        <taxon>Peronosporomycetes</taxon>
        <taxon>Pythiales</taxon>
        <taxon>Pythiaceae</taxon>
        <taxon>Pythium</taxon>
    </lineage>
</organism>
<comment type="caution">
    <text evidence="1">The sequence shown here is derived from an EMBL/GenBank/DDBJ whole genome shotgun (WGS) entry which is preliminary data.</text>
</comment>
<dbReference type="AlphaFoldDB" id="A0AAD5MBT4"/>
<sequence>MLREVGFWCEPTGARDSDSAAHESTPLKAQDSLAVARAAAEVDDRRGVEARPDPTKLVDHAWFMTHSGLVSMLEWYLVDGAFIESHELAYSYCRFPKCTVAKYKPSTMGACTLTDGVYCWPEGYWHYIRHHHVRPPQDFLDHVTSNYRRAILALKALSREHGEDVLFGWDPQTRGPAPLPSVTQAWILDNCTLRLPSDAKKTPPAETHSWDLLACSPSSCCAGATPSAACSLS</sequence>
<name>A0AAD5MBT4_PYTIN</name>
<accession>A0AAD5MBT4</accession>
<gene>
    <name evidence="1" type="ORF">P43SY_001993</name>
</gene>
<evidence type="ECO:0000313" key="1">
    <source>
        <dbReference type="EMBL" id="KAJ0401946.1"/>
    </source>
</evidence>
<reference evidence="1" key="1">
    <citation type="submission" date="2021-12" db="EMBL/GenBank/DDBJ databases">
        <title>Prjna785345.</title>
        <authorList>
            <person name="Rujirawat T."/>
            <person name="Krajaejun T."/>
        </authorList>
    </citation>
    <scope>NUCLEOTIDE SEQUENCE</scope>
    <source>
        <strain evidence="1">Pi057C3</strain>
    </source>
</reference>
<evidence type="ECO:0000313" key="2">
    <source>
        <dbReference type="Proteomes" id="UP001209570"/>
    </source>
</evidence>
<proteinExistence type="predicted"/>
<dbReference type="EMBL" id="JAKCXM010000114">
    <property type="protein sequence ID" value="KAJ0401946.1"/>
    <property type="molecule type" value="Genomic_DNA"/>
</dbReference>
<dbReference type="Proteomes" id="UP001209570">
    <property type="component" value="Unassembled WGS sequence"/>
</dbReference>
<keyword evidence="2" id="KW-1185">Reference proteome</keyword>
<protein>
    <submittedName>
        <fullName evidence="1">Uncharacterized protein</fullName>
    </submittedName>
</protein>